<dbReference type="InterPro" id="IPR053737">
    <property type="entry name" value="Type_II_TA_Toxin"/>
</dbReference>
<evidence type="ECO:0000313" key="2">
    <source>
        <dbReference type="EMBL" id="AFY80624.1"/>
    </source>
</evidence>
<dbReference type="PROSITE" id="PS51459">
    <property type="entry name" value="FIDO"/>
    <property type="match status" value="1"/>
</dbReference>
<accession>K9TF28</accession>
<reference evidence="2 3" key="1">
    <citation type="submission" date="2012-06" db="EMBL/GenBank/DDBJ databases">
        <title>Finished chromosome of genome of Oscillatoria acuminata PCC 6304.</title>
        <authorList>
            <consortium name="US DOE Joint Genome Institute"/>
            <person name="Gugger M."/>
            <person name="Coursin T."/>
            <person name="Rippka R."/>
            <person name="Tandeau De Marsac N."/>
            <person name="Huntemann M."/>
            <person name="Wei C.-L."/>
            <person name="Han J."/>
            <person name="Detter J.C."/>
            <person name="Han C."/>
            <person name="Tapia R."/>
            <person name="Davenport K."/>
            <person name="Daligault H."/>
            <person name="Erkkila T."/>
            <person name="Gu W."/>
            <person name="Munk A.C.C."/>
            <person name="Teshima H."/>
            <person name="Xu Y."/>
            <person name="Chain P."/>
            <person name="Chen A."/>
            <person name="Krypides N."/>
            <person name="Mavromatis K."/>
            <person name="Markowitz V."/>
            <person name="Szeto E."/>
            <person name="Ivanova N."/>
            <person name="Mikhailova N."/>
            <person name="Ovchinnikova G."/>
            <person name="Pagani I."/>
            <person name="Pati A."/>
            <person name="Goodwin L."/>
            <person name="Peters L."/>
            <person name="Pitluck S."/>
            <person name="Woyke T."/>
            <person name="Kerfeld C."/>
        </authorList>
    </citation>
    <scope>NUCLEOTIDE SEQUENCE [LARGE SCALE GENOMIC DNA]</scope>
    <source>
        <strain evidence="2 3">PCC 6304</strain>
    </source>
</reference>
<dbReference type="PIRSF" id="PIRSF018297">
    <property type="entry name" value="Doc"/>
    <property type="match status" value="1"/>
</dbReference>
<dbReference type="HOGENOM" id="CLU_115697_7_0_3"/>
<dbReference type="STRING" id="56110.Oscil6304_0891"/>
<sequence>MQTPRFIEMSEVLDTHHRQLHKFGGTSGIRDEGLLDSALAQPQATFGGQLLHPTLPEQAAAYLYHLAKNHPFVDGNKRTALAVMLTFLRINGYRLDLSPDATYQMVLDVVEDKMSKEALGEFLQKHIKPSEWPKSR</sequence>
<dbReference type="GO" id="GO:0016301">
    <property type="term" value="F:kinase activity"/>
    <property type="evidence" value="ECO:0007669"/>
    <property type="project" value="InterPro"/>
</dbReference>
<name>K9TF28_9CYAN</name>
<dbReference type="PANTHER" id="PTHR39426">
    <property type="entry name" value="HOMOLOGY TO DEATH-ON-CURING PROTEIN OF PHAGE P1"/>
    <property type="match status" value="1"/>
</dbReference>
<dbReference type="InParanoid" id="K9TF28"/>
<evidence type="ECO:0000313" key="3">
    <source>
        <dbReference type="Proteomes" id="UP000010367"/>
    </source>
</evidence>
<dbReference type="Gene3D" id="1.20.120.1870">
    <property type="entry name" value="Fic/DOC protein, Fido domain"/>
    <property type="match status" value="1"/>
</dbReference>
<dbReference type="NCBIfam" id="TIGR01550">
    <property type="entry name" value="DOC_P1"/>
    <property type="match status" value="1"/>
</dbReference>
<evidence type="ECO:0000259" key="1">
    <source>
        <dbReference type="PROSITE" id="PS51459"/>
    </source>
</evidence>
<dbReference type="InterPro" id="IPR003812">
    <property type="entry name" value="Fido"/>
</dbReference>
<feature type="domain" description="Fido" evidence="1">
    <location>
        <begin position="7"/>
        <end position="125"/>
    </location>
</feature>
<dbReference type="Proteomes" id="UP000010367">
    <property type="component" value="Chromosome"/>
</dbReference>
<protein>
    <submittedName>
        <fullName evidence="2">Death-on-curing family protein</fullName>
    </submittedName>
</protein>
<gene>
    <name evidence="2" type="ORF">Oscil6304_0891</name>
</gene>
<dbReference type="PANTHER" id="PTHR39426:SF1">
    <property type="entry name" value="HOMOLOGY TO DEATH-ON-CURING PROTEIN OF PHAGE P1"/>
    <property type="match status" value="1"/>
</dbReference>
<dbReference type="KEGG" id="oac:Oscil6304_0891"/>
<dbReference type="EMBL" id="CP003607">
    <property type="protein sequence ID" value="AFY80624.1"/>
    <property type="molecule type" value="Genomic_DNA"/>
</dbReference>
<dbReference type="AlphaFoldDB" id="K9TF28"/>
<dbReference type="PATRIC" id="fig|56110.3.peg.1071"/>
<dbReference type="SUPFAM" id="SSF140931">
    <property type="entry name" value="Fic-like"/>
    <property type="match status" value="1"/>
</dbReference>
<dbReference type="InterPro" id="IPR006440">
    <property type="entry name" value="Doc"/>
</dbReference>
<proteinExistence type="predicted"/>
<dbReference type="InterPro" id="IPR036597">
    <property type="entry name" value="Fido-like_dom_sf"/>
</dbReference>
<dbReference type="eggNOG" id="COG3654">
    <property type="taxonomic scope" value="Bacteria"/>
</dbReference>
<dbReference type="Pfam" id="PF02661">
    <property type="entry name" value="Fic"/>
    <property type="match status" value="1"/>
</dbReference>
<keyword evidence="3" id="KW-1185">Reference proteome</keyword>
<organism evidence="2 3">
    <name type="scientific">Oscillatoria acuminata PCC 6304</name>
    <dbReference type="NCBI Taxonomy" id="56110"/>
    <lineage>
        <taxon>Bacteria</taxon>
        <taxon>Bacillati</taxon>
        <taxon>Cyanobacteriota</taxon>
        <taxon>Cyanophyceae</taxon>
        <taxon>Oscillatoriophycideae</taxon>
        <taxon>Oscillatoriales</taxon>
        <taxon>Oscillatoriaceae</taxon>
        <taxon>Oscillatoria</taxon>
    </lineage>
</organism>